<dbReference type="GO" id="GO:0005524">
    <property type="term" value="F:ATP binding"/>
    <property type="evidence" value="ECO:0007669"/>
    <property type="project" value="UniProtKB-KW"/>
</dbReference>
<proteinExistence type="inferred from homology"/>
<dbReference type="Pfam" id="PF00360">
    <property type="entry name" value="PHY"/>
    <property type="match status" value="1"/>
</dbReference>
<evidence type="ECO:0000256" key="4">
    <source>
        <dbReference type="ARBA" id="ARBA00022543"/>
    </source>
</evidence>
<dbReference type="PROSITE" id="PS50109">
    <property type="entry name" value="HIS_KIN"/>
    <property type="match status" value="1"/>
</dbReference>
<dbReference type="InterPro" id="IPR003661">
    <property type="entry name" value="HisK_dim/P_dom"/>
</dbReference>
<dbReference type="SMART" id="SM00387">
    <property type="entry name" value="HATPase_c"/>
    <property type="match status" value="1"/>
</dbReference>
<dbReference type="SMART" id="SM00065">
    <property type="entry name" value="GAF"/>
    <property type="match status" value="1"/>
</dbReference>
<dbReference type="InterPro" id="IPR001294">
    <property type="entry name" value="Phytochrome"/>
</dbReference>
<evidence type="ECO:0000259" key="10">
    <source>
        <dbReference type="PROSITE" id="PS50046"/>
    </source>
</evidence>
<organism evidence="12 13">
    <name type="scientific">Hymenobacter segetis</name>
    <dbReference type="NCBI Taxonomy" id="2025509"/>
    <lineage>
        <taxon>Bacteria</taxon>
        <taxon>Pseudomonadati</taxon>
        <taxon>Bacteroidota</taxon>
        <taxon>Cytophagia</taxon>
        <taxon>Cytophagales</taxon>
        <taxon>Hymenobacteraceae</taxon>
        <taxon>Hymenobacter</taxon>
    </lineage>
</organism>
<dbReference type="EC" id="2.7.13.3" evidence="3"/>
<evidence type="ECO:0000256" key="3">
    <source>
        <dbReference type="ARBA" id="ARBA00012438"/>
    </source>
</evidence>
<evidence type="ECO:0000259" key="11">
    <source>
        <dbReference type="PROSITE" id="PS50109"/>
    </source>
</evidence>
<keyword evidence="5" id="KW-0716">Sensory transduction</keyword>
<dbReference type="CDD" id="cd00082">
    <property type="entry name" value="HisKA"/>
    <property type="match status" value="1"/>
</dbReference>
<evidence type="ECO:0000256" key="6">
    <source>
        <dbReference type="ARBA" id="ARBA00022679"/>
    </source>
</evidence>
<feature type="domain" description="Phytochrome chromophore attachment site" evidence="10">
    <location>
        <begin position="155"/>
        <end position="313"/>
    </location>
</feature>
<dbReference type="Gene3D" id="3.30.450.20">
    <property type="entry name" value="PAS domain"/>
    <property type="match status" value="1"/>
</dbReference>
<dbReference type="SUPFAM" id="SSF55874">
    <property type="entry name" value="ATPase domain of HSP90 chaperone/DNA topoisomerase II/histidine kinase"/>
    <property type="match status" value="1"/>
</dbReference>
<dbReference type="Pfam" id="PF02518">
    <property type="entry name" value="HATPase_c"/>
    <property type="match status" value="1"/>
</dbReference>
<evidence type="ECO:0000313" key="13">
    <source>
        <dbReference type="Proteomes" id="UP001479606"/>
    </source>
</evidence>
<keyword evidence="7" id="KW-0418">Kinase</keyword>
<dbReference type="Pfam" id="PF00512">
    <property type="entry name" value="HisKA"/>
    <property type="match status" value="1"/>
</dbReference>
<dbReference type="PROSITE" id="PS50046">
    <property type="entry name" value="PHYTOCHROME_2"/>
    <property type="match status" value="1"/>
</dbReference>
<dbReference type="PANTHER" id="PTHR42878:SF15">
    <property type="entry name" value="BACTERIOPHYTOCHROME"/>
    <property type="match status" value="1"/>
</dbReference>
<keyword evidence="12" id="KW-0067">ATP-binding</keyword>
<dbReference type="Gene3D" id="1.10.287.130">
    <property type="match status" value="1"/>
</dbReference>
<dbReference type="InterPro" id="IPR036890">
    <property type="entry name" value="HATPase_C_sf"/>
</dbReference>
<accession>A0ABU9LSB0</accession>
<dbReference type="InterPro" id="IPR043150">
    <property type="entry name" value="Phytochrome_PHY_sf"/>
</dbReference>
<dbReference type="RefSeq" id="WP_342296430.1">
    <property type="nucleotide sequence ID" value="NZ_JBCEVZ010000008.1"/>
</dbReference>
<evidence type="ECO:0000256" key="2">
    <source>
        <dbReference type="ARBA" id="ARBA00006402"/>
    </source>
</evidence>
<keyword evidence="6" id="KW-0808">Transferase</keyword>
<protein>
    <recommendedName>
        <fullName evidence="3">histidine kinase</fullName>
        <ecNumber evidence="3">2.7.13.3</ecNumber>
    </recommendedName>
</protein>
<comment type="caution">
    <text evidence="12">The sequence shown here is derived from an EMBL/GenBank/DDBJ whole genome shotgun (WGS) entry which is preliminary data.</text>
</comment>
<keyword evidence="8" id="KW-0157">Chromophore</keyword>
<evidence type="ECO:0000256" key="7">
    <source>
        <dbReference type="ARBA" id="ARBA00022777"/>
    </source>
</evidence>
<name>A0ABU9LSB0_9BACT</name>
<dbReference type="SMART" id="SM00388">
    <property type="entry name" value="HisKA"/>
    <property type="match status" value="1"/>
</dbReference>
<dbReference type="Gene3D" id="3.30.450.40">
    <property type="match status" value="1"/>
</dbReference>
<comment type="catalytic activity">
    <reaction evidence="1">
        <text>ATP + protein L-histidine = ADP + protein N-phospho-L-histidine.</text>
        <dbReference type="EC" id="2.7.13.3"/>
    </reaction>
</comment>
<keyword evidence="12" id="KW-0547">Nucleotide-binding</keyword>
<dbReference type="PRINTS" id="PR01033">
    <property type="entry name" value="PHYTOCHROME"/>
</dbReference>
<dbReference type="InterPro" id="IPR029016">
    <property type="entry name" value="GAF-like_dom_sf"/>
</dbReference>
<comment type="similarity">
    <text evidence="2">In the N-terminal section; belongs to the phytochrome family.</text>
</comment>
<reference evidence="12 13" key="1">
    <citation type="journal article" date="2018" name="Arch. Microbiol.">
        <title>Hymenobacter segetis sp. nov., isolated from soil.</title>
        <authorList>
            <person name="Ten L.N."/>
            <person name="Lim S.J."/>
            <person name="Kim B.O."/>
            <person name="Kang I.K."/>
            <person name="Jung H.Y."/>
        </authorList>
    </citation>
    <scope>NUCLEOTIDE SEQUENCE [LARGE SCALE GENOMIC DNA]</scope>
    <source>
        <strain evidence="12 13">S7-3-11</strain>
    </source>
</reference>
<feature type="domain" description="Histidine kinase" evidence="11">
    <location>
        <begin position="545"/>
        <end position="771"/>
    </location>
</feature>
<evidence type="ECO:0000256" key="8">
    <source>
        <dbReference type="ARBA" id="ARBA00022991"/>
    </source>
</evidence>
<dbReference type="EMBL" id="JBCEVZ010000008">
    <property type="protein sequence ID" value="MEL5993582.1"/>
    <property type="molecule type" value="Genomic_DNA"/>
</dbReference>
<evidence type="ECO:0000256" key="9">
    <source>
        <dbReference type="ARBA" id="ARBA00023170"/>
    </source>
</evidence>
<dbReference type="Pfam" id="PF01590">
    <property type="entry name" value="GAF"/>
    <property type="match status" value="1"/>
</dbReference>
<dbReference type="SUPFAM" id="SSF47384">
    <property type="entry name" value="Homodimeric domain of signal transducing histidine kinase"/>
    <property type="match status" value="1"/>
</dbReference>
<evidence type="ECO:0000313" key="12">
    <source>
        <dbReference type="EMBL" id="MEL5993582.1"/>
    </source>
</evidence>
<dbReference type="Gene3D" id="3.30.565.10">
    <property type="entry name" value="Histidine kinase-like ATPase, C-terminal domain"/>
    <property type="match status" value="1"/>
</dbReference>
<dbReference type="InterPro" id="IPR036097">
    <property type="entry name" value="HisK_dim/P_sf"/>
</dbReference>
<keyword evidence="13" id="KW-1185">Reference proteome</keyword>
<sequence length="771" mass="85713">MAKSALKLTDESLLGQPITLNNCDREPIHIPGLIQPYGFLLCLDEQSRRVVQASANTLTLLGMAPETLIGAGLGTLLEPEQLVEVERVWTKLGPDGRLLGIRLGRVTGQPAYKLILHRYDGLLWVEGEPVADTSVSAIDLPALNVSLGRLLTAESVLECCQVTAQQVRAITGFDRVAIYRFAPDDSGEVIAEDVREDLPPWLGMHYPATDIPKQARAMYLKNWLRFIPNARYAPVPLVPTVVPGASRPPDMTYSVLRSVSPIHLEYLHNLGSEATMTISLIQEGRLWGMVTCHHQSPRLVSYELRDLCQFLGKTVSALLKSKEQQDEQAYRLRIREAQVRLFDLVATQTNFMDGLHRFTPNLLDVLDCGGAAICFGGEIITMGHTPKPRQIEEVVEWLRDNNSNDVFVTDSYAQLNPAGKAIRGTASGILAVALAREAGEYILWFRPEQLQTVTWAGRNEKNQTTADGQIFLSPRQSFEAWKQTVEETSAPWLPLEIEAAKEIRLHISDIRLKVFNELQAKALNLARLNAELERSNDELDSFAYVASHDLKEPLRGIHNYSLFLLEDYADQLDAEGVSKLQTLVRLSQRMESLIESLLQLSRVGRVELALDAVNLNDALADILDLLHPRLEQTQTTVTVPSPLPTVRGSRTSIHEVFNNLLTNALRYNNHVKKQVTIGVAPPEIRGPKGTGNPTDFTVIYVQDNGIGIDPKHHENIFKIFKRLHAQDKYGGGTGAGLAIARKMVEKHGGELWVDSTIGKGATFYFSIPNNL</sequence>
<dbReference type="InterPro" id="IPR003594">
    <property type="entry name" value="HATPase_dom"/>
</dbReference>
<evidence type="ECO:0000256" key="1">
    <source>
        <dbReference type="ARBA" id="ARBA00000085"/>
    </source>
</evidence>
<dbReference type="InterPro" id="IPR050351">
    <property type="entry name" value="BphY/WalK/GraS-like"/>
</dbReference>
<keyword evidence="9" id="KW-0675">Receptor</keyword>
<dbReference type="PANTHER" id="PTHR42878">
    <property type="entry name" value="TWO-COMPONENT HISTIDINE KINASE"/>
    <property type="match status" value="1"/>
</dbReference>
<dbReference type="InterPro" id="IPR016132">
    <property type="entry name" value="Phyto_chromo_attachment"/>
</dbReference>
<dbReference type="InterPro" id="IPR003018">
    <property type="entry name" value="GAF"/>
</dbReference>
<gene>
    <name evidence="12" type="ORF">AAFH49_05140</name>
</gene>
<dbReference type="InterPro" id="IPR013515">
    <property type="entry name" value="Phytochrome_cen-reg"/>
</dbReference>
<dbReference type="InterPro" id="IPR013654">
    <property type="entry name" value="PAS_2"/>
</dbReference>
<evidence type="ECO:0000256" key="5">
    <source>
        <dbReference type="ARBA" id="ARBA00022606"/>
    </source>
</evidence>
<dbReference type="SUPFAM" id="SSF55781">
    <property type="entry name" value="GAF domain-like"/>
    <property type="match status" value="2"/>
</dbReference>
<dbReference type="SUPFAM" id="SSF55785">
    <property type="entry name" value="PYP-like sensor domain (PAS domain)"/>
    <property type="match status" value="1"/>
</dbReference>
<dbReference type="Pfam" id="PF08446">
    <property type="entry name" value="PAS_2"/>
    <property type="match status" value="1"/>
</dbReference>
<dbReference type="InterPro" id="IPR005467">
    <property type="entry name" value="His_kinase_dom"/>
</dbReference>
<dbReference type="Gene3D" id="3.30.450.270">
    <property type="match status" value="1"/>
</dbReference>
<dbReference type="Proteomes" id="UP001479606">
    <property type="component" value="Unassembled WGS sequence"/>
</dbReference>
<dbReference type="InterPro" id="IPR035965">
    <property type="entry name" value="PAS-like_dom_sf"/>
</dbReference>
<keyword evidence="4" id="KW-0600">Photoreceptor protein</keyword>